<dbReference type="InterPro" id="IPR006638">
    <property type="entry name" value="Elp3/MiaA/NifB-like_rSAM"/>
</dbReference>
<proteinExistence type="predicted"/>
<dbReference type="InterPro" id="IPR006158">
    <property type="entry name" value="Cobalamin-bd"/>
</dbReference>
<dbReference type="SFLD" id="SFLDG01082">
    <property type="entry name" value="B12-binding_domain_containing"/>
    <property type="match status" value="1"/>
</dbReference>
<dbReference type="SMART" id="SM00729">
    <property type="entry name" value="Elp3"/>
    <property type="match status" value="1"/>
</dbReference>
<dbReference type="KEGG" id="gaz:Pan241w_27740"/>
<evidence type="ECO:0000256" key="5">
    <source>
        <dbReference type="ARBA" id="ARBA00023014"/>
    </source>
</evidence>
<name>A0A517RFN0_9PLAN</name>
<dbReference type="PANTHER" id="PTHR43409">
    <property type="entry name" value="ANAEROBIC MAGNESIUM-PROTOPORPHYRIN IX MONOMETHYL ESTER CYCLASE-RELATED"/>
    <property type="match status" value="1"/>
</dbReference>
<dbReference type="GO" id="GO:0005829">
    <property type="term" value="C:cytosol"/>
    <property type="evidence" value="ECO:0007669"/>
    <property type="project" value="TreeGrafter"/>
</dbReference>
<keyword evidence="2" id="KW-0949">S-adenosyl-L-methionine</keyword>
<comment type="cofactor">
    <cofactor evidence="1">
        <name>[4Fe-4S] cluster</name>
        <dbReference type="ChEBI" id="CHEBI:49883"/>
    </cofactor>
</comment>
<dbReference type="PANTHER" id="PTHR43409:SF7">
    <property type="entry name" value="BLL1977 PROTEIN"/>
    <property type="match status" value="1"/>
</dbReference>
<dbReference type="SFLD" id="SFLDS00029">
    <property type="entry name" value="Radical_SAM"/>
    <property type="match status" value="1"/>
</dbReference>
<keyword evidence="8" id="KW-1185">Reference proteome</keyword>
<dbReference type="AlphaFoldDB" id="A0A517RFN0"/>
<dbReference type="PROSITE" id="PS51332">
    <property type="entry name" value="B12_BINDING"/>
    <property type="match status" value="1"/>
</dbReference>
<dbReference type="GO" id="GO:0051536">
    <property type="term" value="F:iron-sulfur cluster binding"/>
    <property type="evidence" value="ECO:0007669"/>
    <property type="project" value="UniProtKB-KW"/>
</dbReference>
<dbReference type="SUPFAM" id="SSF102114">
    <property type="entry name" value="Radical SAM enzymes"/>
    <property type="match status" value="1"/>
</dbReference>
<dbReference type="GO" id="GO:0046872">
    <property type="term" value="F:metal ion binding"/>
    <property type="evidence" value="ECO:0007669"/>
    <property type="project" value="UniProtKB-KW"/>
</dbReference>
<sequence>MITESGGIARTDAALVSMPFGPLFSPSIALGLLAAIGRNSGYRISVHHLGFQFAERIGETLYNKIASGFPATQDLAGEWLFSGLVNDQSDEDNYNYLHQVVLGHAREHSKDDLSDCSRLDHFVSELIVAKVRAERFIHDAAEKVLDDNPQIVGFTTVFQQNFASLALAKKLKELQPEIDIIFGGANVESPMGESLMEMYDCIDAVVSGEGEQAFLDILDRSRNGHDFLGIPGVSVCSKATGDSKTCSTDGVDARLPVLGNGRIQDMDSLPTPDFDDYFDTVGALSWKLSFEPRLAFETSRGCWWGEKHHCTFCGLNGSNMAFRQKSHTRAATELQELIEKYGERSVDAVDNILSMKYFDDFVPWLGDQAWNLSIFYETKANLTRKQLESLQRAKINNIQPGIESLSDLVLKLMKKGVSSIQNIQLLKWAIELGINVEWNIIWGFPFEDQLAYEEMAGLTPALEHLQPPGGGAKIRLDRYSPNFNEADSLGFQNIQPYPSYRFLHRCRSKWQSGAMNDNHVFNSAYFFHFDSDSASEITRYTKPLADGLKRWRDHHEHSIFVAMTKGKYLLLWDTRHVATRPLTVLHGLSKEIYEFCDSSKSFGSIQAKYASVFKAPMGETILAILEAFCEKRLMIQINGRYLSLAVPLSSHAPIGTALETFVELVRSVSQPTANNGSELSFDLSDYAFSVV</sequence>
<evidence type="ECO:0000313" key="8">
    <source>
        <dbReference type="Proteomes" id="UP000317171"/>
    </source>
</evidence>
<dbReference type="Gene3D" id="3.80.30.20">
    <property type="entry name" value="tm_1862 like domain"/>
    <property type="match status" value="1"/>
</dbReference>
<dbReference type="EMBL" id="CP036269">
    <property type="protein sequence ID" value="QDT42686.1"/>
    <property type="molecule type" value="Genomic_DNA"/>
</dbReference>
<accession>A0A517RFN0</accession>
<dbReference type="RefSeq" id="WP_145216323.1">
    <property type="nucleotide sequence ID" value="NZ_CP036269.1"/>
</dbReference>
<keyword evidence="5" id="KW-0411">Iron-sulfur</keyword>
<dbReference type="InterPro" id="IPR023404">
    <property type="entry name" value="rSAM_horseshoe"/>
</dbReference>
<keyword evidence="3" id="KW-0479">Metal-binding</keyword>
<reference evidence="7 8" key="1">
    <citation type="submission" date="2019-02" db="EMBL/GenBank/DDBJ databases">
        <title>Deep-cultivation of Planctomycetes and their phenomic and genomic characterization uncovers novel biology.</title>
        <authorList>
            <person name="Wiegand S."/>
            <person name="Jogler M."/>
            <person name="Boedeker C."/>
            <person name="Pinto D."/>
            <person name="Vollmers J."/>
            <person name="Rivas-Marin E."/>
            <person name="Kohn T."/>
            <person name="Peeters S.H."/>
            <person name="Heuer A."/>
            <person name="Rast P."/>
            <person name="Oberbeckmann S."/>
            <person name="Bunk B."/>
            <person name="Jeske O."/>
            <person name="Meyerdierks A."/>
            <person name="Storesund J.E."/>
            <person name="Kallscheuer N."/>
            <person name="Luecker S."/>
            <person name="Lage O.M."/>
            <person name="Pohl T."/>
            <person name="Merkel B.J."/>
            <person name="Hornburger P."/>
            <person name="Mueller R.-W."/>
            <person name="Bruemmer F."/>
            <person name="Labrenz M."/>
            <person name="Spormann A.M."/>
            <person name="Op den Camp H."/>
            <person name="Overmann J."/>
            <person name="Amann R."/>
            <person name="Jetten M.S.M."/>
            <person name="Mascher T."/>
            <person name="Medema M.H."/>
            <person name="Devos D.P."/>
            <person name="Kaster A.-K."/>
            <person name="Ovreas L."/>
            <person name="Rohde M."/>
            <person name="Galperin M.Y."/>
            <person name="Jogler C."/>
        </authorList>
    </citation>
    <scope>NUCLEOTIDE SEQUENCE [LARGE SCALE GENOMIC DNA]</scope>
    <source>
        <strain evidence="7 8">Pan241w</strain>
    </source>
</reference>
<dbReference type="InterPro" id="IPR007197">
    <property type="entry name" value="rSAM"/>
</dbReference>
<evidence type="ECO:0000259" key="6">
    <source>
        <dbReference type="PROSITE" id="PS51332"/>
    </source>
</evidence>
<evidence type="ECO:0000256" key="3">
    <source>
        <dbReference type="ARBA" id="ARBA00022723"/>
    </source>
</evidence>
<dbReference type="InterPro" id="IPR051198">
    <property type="entry name" value="BchE-like"/>
</dbReference>
<evidence type="ECO:0000313" key="7">
    <source>
        <dbReference type="EMBL" id="QDT42686.1"/>
    </source>
</evidence>
<dbReference type="InterPro" id="IPR023984">
    <property type="entry name" value="rSAM_ocin_1"/>
</dbReference>
<evidence type="ECO:0000256" key="4">
    <source>
        <dbReference type="ARBA" id="ARBA00023004"/>
    </source>
</evidence>
<evidence type="ECO:0000256" key="2">
    <source>
        <dbReference type="ARBA" id="ARBA00022691"/>
    </source>
</evidence>
<dbReference type="OrthoDB" id="9801659at2"/>
<organism evidence="7 8">
    <name type="scientific">Gimesia alba</name>
    <dbReference type="NCBI Taxonomy" id="2527973"/>
    <lineage>
        <taxon>Bacteria</taxon>
        <taxon>Pseudomonadati</taxon>
        <taxon>Planctomycetota</taxon>
        <taxon>Planctomycetia</taxon>
        <taxon>Planctomycetales</taxon>
        <taxon>Planctomycetaceae</taxon>
        <taxon>Gimesia</taxon>
    </lineage>
</organism>
<dbReference type="SFLD" id="SFLDF00324">
    <property type="entry name" value="bacteriocin_maturation"/>
    <property type="match status" value="1"/>
</dbReference>
<dbReference type="InterPro" id="IPR058240">
    <property type="entry name" value="rSAM_sf"/>
</dbReference>
<dbReference type="NCBIfam" id="TIGR03975">
    <property type="entry name" value="rSAM_ocin_1"/>
    <property type="match status" value="1"/>
</dbReference>
<keyword evidence="4" id="KW-0408">Iron</keyword>
<evidence type="ECO:0000256" key="1">
    <source>
        <dbReference type="ARBA" id="ARBA00001966"/>
    </source>
</evidence>
<dbReference type="GO" id="GO:0003824">
    <property type="term" value="F:catalytic activity"/>
    <property type="evidence" value="ECO:0007669"/>
    <property type="project" value="InterPro"/>
</dbReference>
<dbReference type="Gene3D" id="3.40.50.280">
    <property type="entry name" value="Cobalamin-binding domain"/>
    <property type="match status" value="1"/>
</dbReference>
<feature type="domain" description="B12-binding" evidence="6">
    <location>
        <begin position="137"/>
        <end position="228"/>
    </location>
</feature>
<dbReference type="Proteomes" id="UP000317171">
    <property type="component" value="Chromosome"/>
</dbReference>
<dbReference type="GO" id="GO:0031419">
    <property type="term" value="F:cobalamin binding"/>
    <property type="evidence" value="ECO:0007669"/>
    <property type="project" value="InterPro"/>
</dbReference>
<gene>
    <name evidence="7" type="ORF">Pan241w_27740</name>
</gene>
<protein>
    <submittedName>
        <fullName evidence="7">Radical SAM superfamily protein</fullName>
    </submittedName>
</protein>
<dbReference type="Pfam" id="PF04055">
    <property type="entry name" value="Radical_SAM"/>
    <property type="match status" value="1"/>
</dbReference>